<proteinExistence type="predicted"/>
<gene>
    <name evidence="4" type="ORF">TRIATDRAFT_294555</name>
</gene>
<comment type="caution">
    <text evidence="4">The sequence shown here is derived from an EMBL/GenBank/DDBJ whole genome shotgun (WGS) entry which is preliminary data.</text>
</comment>
<sequence>MRGLGKAATLILAPSAVLARPLPVDPTSSRGAPASSAFSVAVAIDSSGSKSAKTTDQTLVFNLDIQESPEACNEAKVRIDGFLLSQDDNGTGQGTFASLDGHTVTASWNFTCKEHARRVPWDQDLALTIMSLDGEAVPETTFFTSFRQRTPVKVYDIGGDSVVYTTEGHAPTRVDQEKLLDKVKEITGLTQVDDEVKAEIKGILSMEQQINELRELVVVKQRKVLDGLGIAPSTPAFNLQTFYQTARLASSTLRGTMEHWVDSVLGYSPDKNHHHRHHRHPHRYPHHREDDLVVSMQVDGEGGQHFFYYRDRNSNSTRLTPAHPRRHVTYAPLFAIIFTFHLGLFFILRSIRQRSHTRRTRNLSNRQHRREARAQRRCQRQARRAGFKQSIQNFLCNFRDLFRTKHIELNEKTNMLINSRDEEDASMEDELASFQEAASVFSDMVAAEEERRAARRAESLPPRITEDVSPPAYDEVREMHDEKRPDGN</sequence>
<dbReference type="AlphaFoldDB" id="G9P2T3"/>
<feature type="region of interest" description="Disordered" evidence="1">
    <location>
        <begin position="447"/>
        <end position="488"/>
    </location>
</feature>
<keyword evidence="5" id="KW-1185">Reference proteome</keyword>
<keyword evidence="3" id="KW-0732">Signal</keyword>
<feature type="compositionally biased region" description="Basic and acidic residues" evidence="1">
    <location>
        <begin position="474"/>
        <end position="488"/>
    </location>
</feature>
<dbReference type="eggNOG" id="ENOG502T43J">
    <property type="taxonomic scope" value="Eukaryota"/>
</dbReference>
<evidence type="ECO:0000256" key="2">
    <source>
        <dbReference type="SAM" id="Phobius"/>
    </source>
</evidence>
<keyword evidence="2" id="KW-0812">Transmembrane</keyword>
<evidence type="ECO:0000313" key="4">
    <source>
        <dbReference type="EMBL" id="EHK43547.1"/>
    </source>
</evidence>
<evidence type="ECO:0000256" key="1">
    <source>
        <dbReference type="SAM" id="MobiDB-lite"/>
    </source>
</evidence>
<dbReference type="OMA" id="RGTMEHW"/>
<dbReference type="STRING" id="452589.G9P2T3"/>
<dbReference type="EMBL" id="ABDG02000026">
    <property type="protein sequence ID" value="EHK43547.1"/>
    <property type="molecule type" value="Genomic_DNA"/>
</dbReference>
<feature type="transmembrane region" description="Helical" evidence="2">
    <location>
        <begin position="330"/>
        <end position="351"/>
    </location>
</feature>
<protein>
    <recommendedName>
        <fullName evidence="6">GOLD domain-containing protein</fullName>
    </recommendedName>
</protein>
<accession>G9P2T3</accession>
<keyword evidence="2" id="KW-1133">Transmembrane helix</keyword>
<dbReference type="OrthoDB" id="4225201at2759"/>
<dbReference type="KEGG" id="tatv:25780404"/>
<feature type="region of interest" description="Disordered" evidence="1">
    <location>
        <begin position="356"/>
        <end position="384"/>
    </location>
</feature>
<feature type="compositionally biased region" description="Basic and acidic residues" evidence="1">
    <location>
        <begin position="448"/>
        <end position="458"/>
    </location>
</feature>
<dbReference type="GeneID" id="25780404"/>
<reference evidence="4 5" key="1">
    <citation type="journal article" date="2011" name="Genome Biol.">
        <title>Comparative genome sequence analysis underscores mycoparasitism as the ancestral life style of Trichoderma.</title>
        <authorList>
            <person name="Kubicek C.P."/>
            <person name="Herrera-Estrella A."/>
            <person name="Seidl-Seiboth V."/>
            <person name="Martinez D.A."/>
            <person name="Druzhinina I.S."/>
            <person name="Thon M."/>
            <person name="Zeilinger S."/>
            <person name="Casas-Flores S."/>
            <person name="Horwitz B.A."/>
            <person name="Mukherjee P.K."/>
            <person name="Mukherjee M."/>
            <person name="Kredics L."/>
            <person name="Alcaraz L.D."/>
            <person name="Aerts A."/>
            <person name="Antal Z."/>
            <person name="Atanasova L."/>
            <person name="Cervantes-Badillo M.G."/>
            <person name="Challacombe J."/>
            <person name="Chertkov O."/>
            <person name="McCluskey K."/>
            <person name="Coulpier F."/>
            <person name="Deshpande N."/>
            <person name="von Doehren H."/>
            <person name="Ebbole D.J."/>
            <person name="Esquivel-Naranjo E.U."/>
            <person name="Fekete E."/>
            <person name="Flipphi M."/>
            <person name="Glaser F."/>
            <person name="Gomez-Rodriguez E.Y."/>
            <person name="Gruber S."/>
            <person name="Han C."/>
            <person name="Henrissat B."/>
            <person name="Hermosa R."/>
            <person name="Hernandez-Onate M."/>
            <person name="Karaffa L."/>
            <person name="Kosti I."/>
            <person name="Le Crom S."/>
            <person name="Lindquist E."/>
            <person name="Lucas S."/>
            <person name="Luebeck M."/>
            <person name="Luebeck P.S."/>
            <person name="Margeot A."/>
            <person name="Metz B."/>
            <person name="Misra M."/>
            <person name="Nevalainen H."/>
            <person name="Omann M."/>
            <person name="Packer N."/>
            <person name="Perrone G."/>
            <person name="Uresti-Rivera E.E."/>
            <person name="Salamov A."/>
            <person name="Schmoll M."/>
            <person name="Seiboth B."/>
            <person name="Shapiro H."/>
            <person name="Sukno S."/>
            <person name="Tamayo-Ramos J.A."/>
            <person name="Tisch D."/>
            <person name="Wiest A."/>
            <person name="Wilkinson H.H."/>
            <person name="Zhang M."/>
            <person name="Coutinho P.M."/>
            <person name="Kenerley C.M."/>
            <person name="Monte E."/>
            <person name="Baker S.E."/>
            <person name="Grigoriev I.V."/>
        </authorList>
    </citation>
    <scope>NUCLEOTIDE SEQUENCE [LARGE SCALE GENOMIC DNA]</scope>
    <source>
        <strain evidence="5">ATCC 20476 / IMI 206040</strain>
    </source>
</reference>
<dbReference type="HOGENOM" id="CLU_559041_0_0_1"/>
<feature type="chain" id="PRO_5003525024" description="GOLD domain-containing protein" evidence="3">
    <location>
        <begin position="20"/>
        <end position="488"/>
    </location>
</feature>
<dbReference type="Proteomes" id="UP000005426">
    <property type="component" value="Unassembled WGS sequence"/>
</dbReference>
<feature type="signal peptide" evidence="3">
    <location>
        <begin position="1"/>
        <end position="19"/>
    </location>
</feature>
<evidence type="ECO:0000313" key="5">
    <source>
        <dbReference type="Proteomes" id="UP000005426"/>
    </source>
</evidence>
<evidence type="ECO:0000256" key="3">
    <source>
        <dbReference type="SAM" id="SignalP"/>
    </source>
</evidence>
<organism evidence="4 5">
    <name type="scientific">Hypocrea atroviridis (strain ATCC 20476 / IMI 206040)</name>
    <name type="common">Trichoderma atroviride</name>
    <dbReference type="NCBI Taxonomy" id="452589"/>
    <lineage>
        <taxon>Eukaryota</taxon>
        <taxon>Fungi</taxon>
        <taxon>Dikarya</taxon>
        <taxon>Ascomycota</taxon>
        <taxon>Pezizomycotina</taxon>
        <taxon>Sordariomycetes</taxon>
        <taxon>Hypocreomycetidae</taxon>
        <taxon>Hypocreales</taxon>
        <taxon>Hypocreaceae</taxon>
        <taxon>Trichoderma</taxon>
    </lineage>
</organism>
<keyword evidence="2" id="KW-0472">Membrane</keyword>
<evidence type="ECO:0008006" key="6">
    <source>
        <dbReference type="Google" id="ProtNLM"/>
    </source>
</evidence>
<name>G9P2T3_HYPAI</name>